<comment type="caution">
    <text evidence="2">The sequence shown here is derived from an EMBL/GenBank/DDBJ whole genome shotgun (WGS) entry which is preliminary data.</text>
</comment>
<evidence type="ECO:0000313" key="2">
    <source>
        <dbReference type="EMBL" id="TPP63446.1"/>
    </source>
</evidence>
<name>A0A504YTC3_FASGI</name>
<dbReference type="InterPro" id="IPR023780">
    <property type="entry name" value="Chromo_domain"/>
</dbReference>
<dbReference type="Proteomes" id="UP000316759">
    <property type="component" value="Unassembled WGS sequence"/>
</dbReference>
<dbReference type="EMBL" id="SUNJ01005659">
    <property type="protein sequence ID" value="TPP63446.1"/>
    <property type="molecule type" value="Genomic_DNA"/>
</dbReference>
<accession>A0A504YTC3</accession>
<dbReference type="STRING" id="46835.A0A504YTC3"/>
<sequence>MQRSRARKSDVYRVERLVAKRTRSNRVEYLVKWKNWSEA</sequence>
<evidence type="ECO:0000313" key="3">
    <source>
        <dbReference type="Proteomes" id="UP000316759"/>
    </source>
</evidence>
<dbReference type="Pfam" id="PF00385">
    <property type="entry name" value="Chromo"/>
    <property type="match status" value="1"/>
</dbReference>
<feature type="domain" description="Chromo" evidence="1">
    <location>
        <begin position="12"/>
        <end position="39"/>
    </location>
</feature>
<dbReference type="PROSITE" id="PS50013">
    <property type="entry name" value="CHROMO_2"/>
    <property type="match status" value="1"/>
</dbReference>
<dbReference type="InterPro" id="IPR000953">
    <property type="entry name" value="Chromo/chromo_shadow_dom"/>
</dbReference>
<dbReference type="InterPro" id="IPR016197">
    <property type="entry name" value="Chromo-like_dom_sf"/>
</dbReference>
<evidence type="ECO:0000259" key="1">
    <source>
        <dbReference type="PROSITE" id="PS50013"/>
    </source>
</evidence>
<dbReference type="OrthoDB" id="1918685at2759"/>
<keyword evidence="3" id="KW-1185">Reference proteome</keyword>
<proteinExistence type="predicted"/>
<protein>
    <submittedName>
        <fullName evidence="2">Putative chromobox protein</fullName>
    </submittedName>
</protein>
<reference evidence="2 3" key="1">
    <citation type="submission" date="2019-04" db="EMBL/GenBank/DDBJ databases">
        <title>Annotation for the trematode Fasciola gigantica.</title>
        <authorList>
            <person name="Choi Y.-J."/>
        </authorList>
    </citation>
    <scope>NUCLEOTIDE SEQUENCE [LARGE SCALE GENOMIC DNA]</scope>
    <source>
        <strain evidence="2">Uganda_cow_1</strain>
    </source>
</reference>
<organism evidence="2 3">
    <name type="scientific">Fasciola gigantica</name>
    <name type="common">Giant liver fluke</name>
    <dbReference type="NCBI Taxonomy" id="46835"/>
    <lineage>
        <taxon>Eukaryota</taxon>
        <taxon>Metazoa</taxon>
        <taxon>Spiralia</taxon>
        <taxon>Lophotrochozoa</taxon>
        <taxon>Platyhelminthes</taxon>
        <taxon>Trematoda</taxon>
        <taxon>Digenea</taxon>
        <taxon>Plagiorchiida</taxon>
        <taxon>Echinostomata</taxon>
        <taxon>Echinostomatoidea</taxon>
        <taxon>Fasciolidae</taxon>
        <taxon>Fasciola</taxon>
    </lineage>
</organism>
<dbReference type="AlphaFoldDB" id="A0A504YTC3"/>
<dbReference type="SUPFAM" id="SSF54160">
    <property type="entry name" value="Chromo domain-like"/>
    <property type="match status" value="1"/>
</dbReference>
<dbReference type="Gene3D" id="2.40.50.40">
    <property type="match status" value="1"/>
</dbReference>
<gene>
    <name evidence="2" type="ORF">FGIG_10645</name>
</gene>